<proteinExistence type="predicted"/>
<reference evidence="3" key="1">
    <citation type="submission" date="2023-07" db="EMBL/GenBank/DDBJ databases">
        <title>Genome content predicts the carbon catabolic preferences of heterotrophic bacteria.</title>
        <authorList>
            <person name="Gralka M."/>
        </authorList>
    </citation>
    <scope>NUCLEOTIDE SEQUENCE</scope>
    <source>
        <strain evidence="3">I3M17_2</strain>
    </source>
</reference>
<protein>
    <submittedName>
        <fullName evidence="3">Helix-turn-helix domain-containing protein</fullName>
    </submittedName>
</protein>
<evidence type="ECO:0000313" key="4">
    <source>
        <dbReference type="Proteomes" id="UP001169760"/>
    </source>
</evidence>
<comment type="caution">
    <text evidence="3">The sequence shown here is derived from an EMBL/GenBank/DDBJ whole genome shotgun (WGS) entry which is preliminary data.</text>
</comment>
<dbReference type="PROSITE" id="PS50943">
    <property type="entry name" value="HTH_CROC1"/>
    <property type="match status" value="1"/>
</dbReference>
<dbReference type="Gene3D" id="1.10.260.40">
    <property type="entry name" value="lambda repressor-like DNA-binding domains"/>
    <property type="match status" value="1"/>
</dbReference>
<sequence>MTHKQQPISYALSDSAIAHELGQRLEQLRLEKNIDQQTLADELGITRKTYRALANGEGKLVNFIKAMRVLGELEQLDKLLPATTFSPIELLKLQGKQRQRARTTTKTSSKHTHSQPEEDLDW</sequence>
<evidence type="ECO:0000313" key="3">
    <source>
        <dbReference type="EMBL" id="MDO6422782.1"/>
    </source>
</evidence>
<dbReference type="InterPro" id="IPR010982">
    <property type="entry name" value="Lambda_DNA-bd_dom_sf"/>
</dbReference>
<dbReference type="RefSeq" id="WP_303492680.1">
    <property type="nucleotide sequence ID" value="NZ_JAUOPB010000006.1"/>
</dbReference>
<evidence type="ECO:0000259" key="2">
    <source>
        <dbReference type="PROSITE" id="PS50943"/>
    </source>
</evidence>
<evidence type="ECO:0000256" key="1">
    <source>
        <dbReference type="SAM" id="MobiDB-lite"/>
    </source>
</evidence>
<feature type="compositionally biased region" description="Basic residues" evidence="1">
    <location>
        <begin position="95"/>
        <end position="113"/>
    </location>
</feature>
<feature type="region of interest" description="Disordered" evidence="1">
    <location>
        <begin position="94"/>
        <end position="122"/>
    </location>
</feature>
<dbReference type="InterPro" id="IPR001387">
    <property type="entry name" value="Cro/C1-type_HTH"/>
</dbReference>
<accession>A0AAW7X7F2</accession>
<organism evidence="3 4">
    <name type="scientific">Saccharophagus degradans</name>
    <dbReference type="NCBI Taxonomy" id="86304"/>
    <lineage>
        <taxon>Bacteria</taxon>
        <taxon>Pseudomonadati</taxon>
        <taxon>Pseudomonadota</taxon>
        <taxon>Gammaproteobacteria</taxon>
        <taxon>Cellvibrionales</taxon>
        <taxon>Cellvibrionaceae</taxon>
        <taxon>Saccharophagus</taxon>
    </lineage>
</organism>
<dbReference type="Pfam" id="PF01381">
    <property type="entry name" value="HTH_3"/>
    <property type="match status" value="1"/>
</dbReference>
<dbReference type="GO" id="GO:0003677">
    <property type="term" value="F:DNA binding"/>
    <property type="evidence" value="ECO:0007669"/>
    <property type="project" value="InterPro"/>
</dbReference>
<dbReference type="SUPFAM" id="SSF47413">
    <property type="entry name" value="lambda repressor-like DNA-binding domains"/>
    <property type="match status" value="1"/>
</dbReference>
<dbReference type="AlphaFoldDB" id="A0AAW7X7F2"/>
<gene>
    <name evidence="3" type="ORF">Q4521_09870</name>
</gene>
<name>A0AAW7X7F2_9GAMM</name>
<dbReference type="Proteomes" id="UP001169760">
    <property type="component" value="Unassembled WGS sequence"/>
</dbReference>
<feature type="domain" description="HTH cro/C1-type" evidence="2">
    <location>
        <begin position="25"/>
        <end position="79"/>
    </location>
</feature>
<dbReference type="EMBL" id="JAUOPB010000006">
    <property type="protein sequence ID" value="MDO6422782.1"/>
    <property type="molecule type" value="Genomic_DNA"/>
</dbReference>
<dbReference type="SMART" id="SM00530">
    <property type="entry name" value="HTH_XRE"/>
    <property type="match status" value="1"/>
</dbReference>
<dbReference type="CDD" id="cd00093">
    <property type="entry name" value="HTH_XRE"/>
    <property type="match status" value="1"/>
</dbReference>